<dbReference type="CDD" id="cd09272">
    <property type="entry name" value="RNase_HI_RT_Ty1"/>
    <property type="match status" value="1"/>
</dbReference>
<protein>
    <recommendedName>
        <fullName evidence="3">Copia protein</fullName>
    </recommendedName>
</protein>
<feature type="non-terminal residue" evidence="1">
    <location>
        <position position="1"/>
    </location>
</feature>
<comment type="caution">
    <text evidence="1">The sequence shown here is derived from an EMBL/GenBank/DDBJ whole genome shotgun (WGS) entry which is preliminary data.</text>
</comment>
<dbReference type="Proteomes" id="UP000824469">
    <property type="component" value="Unassembled WGS sequence"/>
</dbReference>
<dbReference type="AlphaFoldDB" id="A0AA38GZ32"/>
<dbReference type="EMBL" id="JAHRHJ020000001">
    <property type="protein sequence ID" value="KAH9331958.1"/>
    <property type="molecule type" value="Genomic_DNA"/>
</dbReference>
<reference evidence="1 2" key="1">
    <citation type="journal article" date="2021" name="Nat. Plants">
        <title>The Taxus genome provides insights into paclitaxel biosynthesis.</title>
        <authorList>
            <person name="Xiong X."/>
            <person name="Gou J."/>
            <person name="Liao Q."/>
            <person name="Li Y."/>
            <person name="Zhou Q."/>
            <person name="Bi G."/>
            <person name="Li C."/>
            <person name="Du R."/>
            <person name="Wang X."/>
            <person name="Sun T."/>
            <person name="Guo L."/>
            <person name="Liang H."/>
            <person name="Lu P."/>
            <person name="Wu Y."/>
            <person name="Zhang Z."/>
            <person name="Ro D.K."/>
            <person name="Shang Y."/>
            <person name="Huang S."/>
            <person name="Yan J."/>
        </authorList>
    </citation>
    <scope>NUCLEOTIDE SEQUENCE [LARGE SCALE GENOMIC DNA]</scope>
    <source>
        <strain evidence="1">Ta-2019</strain>
    </source>
</reference>
<dbReference type="PANTHER" id="PTHR11439">
    <property type="entry name" value="GAG-POL-RELATED RETROTRANSPOSON"/>
    <property type="match status" value="1"/>
</dbReference>
<evidence type="ECO:0008006" key="3">
    <source>
        <dbReference type="Google" id="ProtNLM"/>
    </source>
</evidence>
<dbReference type="OMA" id="IATENIH"/>
<gene>
    <name evidence="1" type="ORF">KI387_004066</name>
</gene>
<evidence type="ECO:0000313" key="2">
    <source>
        <dbReference type="Proteomes" id="UP000824469"/>
    </source>
</evidence>
<evidence type="ECO:0000313" key="1">
    <source>
        <dbReference type="EMBL" id="KAH9331958.1"/>
    </source>
</evidence>
<dbReference type="PANTHER" id="PTHR11439:SF463">
    <property type="entry name" value="REVERSE TRANSCRIPTASE TY1_COPIA-TYPE DOMAIN-CONTAINING PROTEIN"/>
    <property type="match status" value="1"/>
</dbReference>
<organism evidence="1 2">
    <name type="scientific">Taxus chinensis</name>
    <name type="common">Chinese yew</name>
    <name type="synonym">Taxus wallichiana var. chinensis</name>
    <dbReference type="NCBI Taxonomy" id="29808"/>
    <lineage>
        <taxon>Eukaryota</taxon>
        <taxon>Viridiplantae</taxon>
        <taxon>Streptophyta</taxon>
        <taxon>Embryophyta</taxon>
        <taxon>Tracheophyta</taxon>
        <taxon>Spermatophyta</taxon>
        <taxon>Pinopsida</taxon>
        <taxon>Pinidae</taxon>
        <taxon>Conifers II</taxon>
        <taxon>Cupressales</taxon>
        <taxon>Taxaceae</taxon>
        <taxon>Taxus</taxon>
    </lineage>
</organism>
<keyword evidence="2" id="KW-1185">Reference proteome</keyword>
<name>A0AA38GZ32_TAXCH</name>
<proteinExistence type="predicted"/>
<feature type="non-terminal residue" evidence="1">
    <location>
        <position position="120"/>
    </location>
</feature>
<accession>A0AA38GZ32</accession>
<sequence length="120" mass="13935">AWACKKQQAIALSSSEAEYRATITASQQILWLRQLLTEFRFPQDSPTVLWCVKQSAIHISRNPVEHQQTKHIEIHIHFISQHIQDGVLCLEYIPTQQQVADIFTKPFASPRYLELHGMLR</sequence>